<gene>
    <name evidence="2" type="ORF">DILT_LOCUS1933</name>
</gene>
<dbReference type="PROSITE" id="PS50279">
    <property type="entry name" value="BPTI_KUNITZ_2"/>
    <property type="match status" value="1"/>
</dbReference>
<dbReference type="GO" id="GO:0004867">
    <property type="term" value="F:serine-type endopeptidase inhibitor activity"/>
    <property type="evidence" value="ECO:0007669"/>
    <property type="project" value="InterPro"/>
</dbReference>
<dbReference type="Pfam" id="PF00014">
    <property type="entry name" value="Kunitz_BPTI"/>
    <property type="match status" value="1"/>
</dbReference>
<accession>A0A3P6SAZ0</accession>
<reference evidence="2 3" key="1">
    <citation type="submission" date="2018-11" db="EMBL/GenBank/DDBJ databases">
        <authorList>
            <consortium name="Pathogen Informatics"/>
        </authorList>
    </citation>
    <scope>NUCLEOTIDE SEQUENCE [LARGE SCALE GENOMIC DNA]</scope>
</reference>
<evidence type="ECO:0000259" key="1">
    <source>
        <dbReference type="PROSITE" id="PS50279"/>
    </source>
</evidence>
<dbReference type="Gene3D" id="4.10.410.10">
    <property type="entry name" value="Pancreatic trypsin inhibitor Kunitz domain"/>
    <property type="match status" value="1"/>
</dbReference>
<dbReference type="SMART" id="SM00131">
    <property type="entry name" value="KU"/>
    <property type="match status" value="1"/>
</dbReference>
<proteinExistence type="predicted"/>
<protein>
    <recommendedName>
        <fullName evidence="1">BPTI/Kunitz inhibitor domain-containing protein</fullName>
    </recommendedName>
</protein>
<dbReference type="InterPro" id="IPR036880">
    <property type="entry name" value="Kunitz_BPTI_sf"/>
</dbReference>
<keyword evidence="3" id="KW-1185">Reference proteome</keyword>
<dbReference type="AlphaFoldDB" id="A0A3P6SAZ0"/>
<dbReference type="SUPFAM" id="SSF57362">
    <property type="entry name" value="BPTI-like"/>
    <property type="match status" value="1"/>
</dbReference>
<dbReference type="Proteomes" id="UP000281553">
    <property type="component" value="Unassembled WGS sequence"/>
</dbReference>
<feature type="domain" description="BPTI/Kunitz inhibitor" evidence="1">
    <location>
        <begin position="16"/>
        <end position="62"/>
    </location>
</feature>
<dbReference type="EMBL" id="UYRU01017353">
    <property type="protein sequence ID" value="VDK52794.1"/>
    <property type="molecule type" value="Genomic_DNA"/>
</dbReference>
<organism evidence="2 3">
    <name type="scientific">Dibothriocephalus latus</name>
    <name type="common">Fish tapeworm</name>
    <name type="synonym">Diphyllobothrium latum</name>
    <dbReference type="NCBI Taxonomy" id="60516"/>
    <lineage>
        <taxon>Eukaryota</taxon>
        <taxon>Metazoa</taxon>
        <taxon>Spiralia</taxon>
        <taxon>Lophotrochozoa</taxon>
        <taxon>Platyhelminthes</taxon>
        <taxon>Cestoda</taxon>
        <taxon>Eucestoda</taxon>
        <taxon>Diphyllobothriidea</taxon>
        <taxon>Diphyllobothriidae</taxon>
        <taxon>Dibothriocephalus</taxon>
    </lineage>
</organism>
<sequence length="139" mass="15795">MFKRHFHLHPALHFQGIAPPKAQAVDRYFFNDTSKECQKFRFAGRLTRGNNFESEAVCHQVCLATLNLHPVSVKINRMSTSLELLASQLQKAEETPVLQFGRNFTSTFIALFTNYSYFPGVADGTGESAPQHHCRRPCH</sequence>
<name>A0A3P6SAZ0_DIBLA</name>
<dbReference type="OrthoDB" id="5950222at2759"/>
<dbReference type="InterPro" id="IPR002223">
    <property type="entry name" value="Kunitz_BPTI"/>
</dbReference>
<evidence type="ECO:0000313" key="2">
    <source>
        <dbReference type="EMBL" id="VDK52794.1"/>
    </source>
</evidence>
<evidence type="ECO:0000313" key="3">
    <source>
        <dbReference type="Proteomes" id="UP000281553"/>
    </source>
</evidence>